<dbReference type="SUPFAM" id="SSF82693">
    <property type="entry name" value="Multidrug efflux transporter AcrB pore domain, PN1, PN2, PC1 and PC2 subdomains"/>
    <property type="match status" value="3"/>
</dbReference>
<feature type="transmembrane region" description="Helical" evidence="1">
    <location>
        <begin position="908"/>
        <end position="930"/>
    </location>
</feature>
<dbReference type="InterPro" id="IPR027463">
    <property type="entry name" value="AcrB_DN_DC_subdom"/>
</dbReference>
<keyword evidence="1" id="KW-0812">Transmembrane</keyword>
<keyword evidence="3" id="KW-1185">Reference proteome</keyword>
<dbReference type="RefSeq" id="WP_069311466.1">
    <property type="nucleotide sequence ID" value="NZ_MDTU01000001.1"/>
</dbReference>
<feature type="transmembrane region" description="Helical" evidence="1">
    <location>
        <begin position="525"/>
        <end position="544"/>
    </location>
</feature>
<dbReference type="PANTHER" id="PTHR32063:SF23">
    <property type="entry name" value="HAE1 FAMILY EFFLLUX PUMP PERMEASE COMPONENT"/>
    <property type="match status" value="1"/>
</dbReference>
<evidence type="ECO:0000256" key="1">
    <source>
        <dbReference type="SAM" id="Phobius"/>
    </source>
</evidence>
<feature type="transmembrane region" description="Helical" evidence="1">
    <location>
        <begin position="876"/>
        <end position="896"/>
    </location>
</feature>
<gene>
    <name evidence="2" type="ORF">BGC07_00040</name>
</gene>
<feature type="transmembrane region" description="Helical" evidence="1">
    <location>
        <begin position="464"/>
        <end position="482"/>
    </location>
</feature>
<protein>
    <submittedName>
        <fullName evidence="2">MMPL family protein</fullName>
    </submittedName>
</protein>
<dbReference type="Gene3D" id="3.30.70.1320">
    <property type="entry name" value="Multidrug efflux transporter AcrB pore domain like"/>
    <property type="match status" value="1"/>
</dbReference>
<comment type="caution">
    <text evidence="2">The sequence shown here is derived from an EMBL/GenBank/DDBJ whole genome shotgun (WGS) entry which is preliminary data.</text>
</comment>
<feature type="transmembrane region" description="Helical" evidence="1">
    <location>
        <begin position="12"/>
        <end position="32"/>
    </location>
</feature>
<dbReference type="SUPFAM" id="SSF82714">
    <property type="entry name" value="Multidrug efflux transporter AcrB TolC docking domain, DN and DC subdomains"/>
    <property type="match status" value="2"/>
</dbReference>
<feature type="transmembrane region" description="Helical" evidence="1">
    <location>
        <begin position="951"/>
        <end position="969"/>
    </location>
</feature>
<evidence type="ECO:0000313" key="3">
    <source>
        <dbReference type="Proteomes" id="UP000094329"/>
    </source>
</evidence>
<feature type="transmembrane region" description="Helical" evidence="1">
    <location>
        <begin position="331"/>
        <end position="354"/>
    </location>
</feature>
<name>A0ABX2ZZ45_9GAMM</name>
<dbReference type="Gene3D" id="3.30.70.1430">
    <property type="entry name" value="Multidrug efflux transporter AcrB pore domain"/>
    <property type="match status" value="2"/>
</dbReference>
<dbReference type="Pfam" id="PF00873">
    <property type="entry name" value="ACR_tran"/>
    <property type="match status" value="1"/>
</dbReference>
<keyword evidence="1" id="KW-0472">Membrane</keyword>
<feature type="transmembrane region" description="Helical" evidence="1">
    <location>
        <begin position="981"/>
        <end position="1007"/>
    </location>
</feature>
<dbReference type="InterPro" id="IPR001036">
    <property type="entry name" value="Acrflvin-R"/>
</dbReference>
<reference evidence="2 3" key="1">
    <citation type="submission" date="2016-08" db="EMBL/GenBank/DDBJ databases">
        <title>Draft genome sequence of Candidatus Piscirickettsia litoralis, from seawater.</title>
        <authorList>
            <person name="Wan X."/>
            <person name="Lee A.J."/>
            <person name="Hou S."/>
            <person name="Donachie S.P."/>
        </authorList>
    </citation>
    <scope>NUCLEOTIDE SEQUENCE [LARGE SCALE GENOMIC DNA]</scope>
    <source>
        <strain evidence="2 3">Y2</strain>
    </source>
</reference>
<dbReference type="Proteomes" id="UP000094329">
    <property type="component" value="Unassembled WGS sequence"/>
</dbReference>
<evidence type="ECO:0000313" key="2">
    <source>
        <dbReference type="EMBL" id="ODN41664.1"/>
    </source>
</evidence>
<feature type="transmembrane region" description="Helical" evidence="1">
    <location>
        <begin position="851"/>
        <end position="869"/>
    </location>
</feature>
<dbReference type="Gene3D" id="3.30.2090.10">
    <property type="entry name" value="Multidrug efflux transporter AcrB TolC docking domain, DN and DC subdomains"/>
    <property type="match status" value="2"/>
</dbReference>
<dbReference type="SUPFAM" id="SSF82866">
    <property type="entry name" value="Multidrug efflux transporter AcrB transmembrane domain"/>
    <property type="match status" value="2"/>
</dbReference>
<dbReference type="Gene3D" id="3.30.70.1440">
    <property type="entry name" value="Multidrug efflux transporter AcrB pore domain"/>
    <property type="match status" value="1"/>
</dbReference>
<dbReference type="EMBL" id="MDTU01000001">
    <property type="protein sequence ID" value="ODN41664.1"/>
    <property type="molecule type" value="Genomic_DNA"/>
</dbReference>
<feature type="transmembrane region" description="Helical" evidence="1">
    <location>
        <begin position="361"/>
        <end position="381"/>
    </location>
</feature>
<dbReference type="PRINTS" id="PR00702">
    <property type="entry name" value="ACRIFLAVINRP"/>
</dbReference>
<accession>A0ABX2ZZ45</accession>
<dbReference type="Gene3D" id="1.20.1640.10">
    <property type="entry name" value="Multidrug efflux transporter AcrB transmembrane domain"/>
    <property type="match status" value="2"/>
</dbReference>
<feature type="transmembrane region" description="Helical" evidence="1">
    <location>
        <begin position="432"/>
        <end position="452"/>
    </location>
</feature>
<organism evidence="2 3">
    <name type="scientific">Piscirickettsia litoralis</name>
    <dbReference type="NCBI Taxonomy" id="1891921"/>
    <lineage>
        <taxon>Bacteria</taxon>
        <taxon>Pseudomonadati</taxon>
        <taxon>Pseudomonadota</taxon>
        <taxon>Gammaproteobacteria</taxon>
        <taxon>Thiotrichales</taxon>
        <taxon>Piscirickettsiaceae</taxon>
        <taxon>Piscirickettsia</taxon>
    </lineage>
</organism>
<feature type="transmembrane region" description="Helical" evidence="1">
    <location>
        <begin position="387"/>
        <end position="412"/>
    </location>
</feature>
<proteinExistence type="predicted"/>
<sequence length="1020" mass="111243">MQLPEICIRHPVFAAVLSIMLMIVGIVSFNSLEMTYFPRFDSPTVSISASLDGASPESMSKDVASKIENAIQSSASGIIDMKSTSKIGLTTISVTFNNQVNYYAQVNNIRGAIAGIQNTQLPAGMDPPTVSTEFVLTPTLNLAFIDPSMSQTQLREFVANKMTNHFENLPGVGAVWLYGGSDRALRVWLNPVRMAALKITASDIVNALGEDNVDFPAGVIQGEERNFTLVTHVRFTNPKQFSSLILRDSDGQIVRLGDIAKVELGDDSLTPSPMKINGKNGIVMEIRPMTTANPIDVAKEAREQIEKIQKTLPKGMTLKVAYDQSVFLLDAIHACFEAIIEAIVLVIFVIVLFLGSLRAAIIPIVTIPVCIISVFAVMLLFGFTINIMTLLAVVLAIGLVVDDAIVVVENVYRHIEKGLSPFEAALAGSREIVFAVIAMTLTLAAVYIPIGLSSGFTATVFREFAFTLAGAVVISGFVALTLSPMMSAKLLQPIERTSTIMRRVEGFLDALAVYYKAILVHVLKVRIWIVAALIVLSGLGYWVYQHISQELVPKEDIGYFSTVITPPPGSNTAYVNRYMTDLSAQMDKVPGIAYDLAFSIAGGPVNFVTMKPWGTERHLSTRQIIDRLRPLTDENVPGLLVSYDIPDPVSYGTSETGLDLKIIQQDDNLHELQVTADKVLAALKSYPGLSGVKTSLKYDEQQFSLTVDRDRAARLGVSMGDIANTLGTMMNSKQITYFDQGVNSYPVRVQVQRKYLGNFDVMQDLYVKSATKNFVPLASLVKLTPIVGTSTLQRYDRMNAAAITATITPGYSAGDVKNYIDQKIQPLLQQDQSYTYAGVIKSLTDSQGSTLSMFFLALVFIYLILSAQFESFVDPLIILLTVPLCIVGAIITLKLTGGTLNLYTNIGLLTLVGLVSKHGILIVQFANQLIKEGLNRHEAVAEAAKTRLRPILMTSFAMIFGTLPLAFAVGPGSVGRSQIGWVLVGGLSFGTVFSLFVVPVAYTYLGALNQFKWSFRRSRD</sequence>
<dbReference type="PANTHER" id="PTHR32063">
    <property type="match status" value="1"/>
</dbReference>
<keyword evidence="1" id="KW-1133">Transmembrane helix</keyword>